<feature type="domain" description="PAC" evidence="2">
    <location>
        <begin position="235"/>
        <end position="287"/>
    </location>
</feature>
<dbReference type="InterPro" id="IPR000014">
    <property type="entry name" value="PAS"/>
</dbReference>
<dbReference type="Pfam" id="PF08448">
    <property type="entry name" value="PAS_4"/>
    <property type="match status" value="2"/>
</dbReference>
<dbReference type="EMBL" id="JAGSCS010000002">
    <property type="protein sequence ID" value="MBR0575197.1"/>
    <property type="molecule type" value="Genomic_DNA"/>
</dbReference>
<dbReference type="PANTHER" id="PTHR44757">
    <property type="entry name" value="DIGUANYLATE CYCLASE DGCP"/>
    <property type="match status" value="1"/>
</dbReference>
<dbReference type="CDD" id="cd01949">
    <property type="entry name" value="GGDEF"/>
    <property type="match status" value="1"/>
</dbReference>
<dbReference type="PROSITE" id="PS50887">
    <property type="entry name" value="GGDEF"/>
    <property type="match status" value="1"/>
</dbReference>
<feature type="domain" description="PAS" evidence="1">
    <location>
        <begin position="433"/>
        <end position="477"/>
    </location>
</feature>
<proteinExistence type="predicted"/>
<reference evidence="5" key="1">
    <citation type="submission" date="2021-04" db="EMBL/GenBank/DDBJ databases">
        <title>Proteiniclasticum sedimins sp. nov., an obligate anaerobic bacterium isolated from anaerobic sludge.</title>
        <authorList>
            <person name="Liu J."/>
        </authorList>
    </citation>
    <scope>NUCLEOTIDE SEQUENCE</scope>
    <source>
        <strain evidence="5">BAD-10</strain>
    </source>
</reference>
<dbReference type="PROSITE" id="PS50112">
    <property type="entry name" value="PAS"/>
    <property type="match status" value="4"/>
</dbReference>
<dbReference type="SUPFAM" id="SSF109604">
    <property type="entry name" value="HD-domain/PDEase-like"/>
    <property type="match status" value="1"/>
</dbReference>
<protein>
    <submittedName>
        <fullName evidence="5">PAS domain S-box protein</fullName>
    </submittedName>
</protein>
<dbReference type="InterPro" id="IPR013767">
    <property type="entry name" value="PAS_fold"/>
</dbReference>
<dbReference type="SMART" id="SM00267">
    <property type="entry name" value="GGDEF"/>
    <property type="match status" value="1"/>
</dbReference>
<dbReference type="InterPro" id="IPR029787">
    <property type="entry name" value="Nucleotide_cyclase"/>
</dbReference>
<feature type="domain" description="PAS" evidence="1">
    <location>
        <begin position="27"/>
        <end position="79"/>
    </location>
</feature>
<dbReference type="PROSITE" id="PS50113">
    <property type="entry name" value="PAC"/>
    <property type="match status" value="3"/>
</dbReference>
<evidence type="ECO:0000259" key="1">
    <source>
        <dbReference type="PROSITE" id="PS50112"/>
    </source>
</evidence>
<dbReference type="Pfam" id="PF13487">
    <property type="entry name" value="HD_5"/>
    <property type="match status" value="1"/>
</dbReference>
<dbReference type="InterPro" id="IPR043128">
    <property type="entry name" value="Rev_trsase/Diguanyl_cyclase"/>
</dbReference>
<dbReference type="CDD" id="cd00077">
    <property type="entry name" value="HDc"/>
    <property type="match status" value="1"/>
</dbReference>
<dbReference type="GO" id="GO:0006355">
    <property type="term" value="P:regulation of DNA-templated transcription"/>
    <property type="evidence" value="ECO:0007669"/>
    <property type="project" value="InterPro"/>
</dbReference>
<dbReference type="AlphaFoldDB" id="A0A941CM83"/>
<dbReference type="NCBIfam" id="TIGR00229">
    <property type="entry name" value="sensory_box"/>
    <property type="match status" value="5"/>
</dbReference>
<dbReference type="SUPFAM" id="SSF55073">
    <property type="entry name" value="Nucleotide cyclase"/>
    <property type="match status" value="1"/>
</dbReference>
<evidence type="ECO:0000313" key="6">
    <source>
        <dbReference type="Proteomes" id="UP000675379"/>
    </source>
</evidence>
<dbReference type="InterPro" id="IPR035965">
    <property type="entry name" value="PAS-like_dom_sf"/>
</dbReference>
<dbReference type="SMART" id="SM00091">
    <property type="entry name" value="PAS"/>
    <property type="match status" value="4"/>
</dbReference>
<dbReference type="PROSITE" id="PS51832">
    <property type="entry name" value="HD_GYP"/>
    <property type="match status" value="1"/>
</dbReference>
<dbReference type="InterPro" id="IPR000160">
    <property type="entry name" value="GGDEF_dom"/>
</dbReference>
<organism evidence="5 6">
    <name type="scientific">Proteiniclasticum sediminis</name>
    <dbReference type="NCBI Taxonomy" id="2804028"/>
    <lineage>
        <taxon>Bacteria</taxon>
        <taxon>Bacillati</taxon>
        <taxon>Bacillota</taxon>
        <taxon>Clostridia</taxon>
        <taxon>Eubacteriales</taxon>
        <taxon>Clostridiaceae</taxon>
        <taxon>Proteiniclasticum</taxon>
    </lineage>
</organism>
<dbReference type="NCBIfam" id="TIGR00254">
    <property type="entry name" value="GGDEF"/>
    <property type="match status" value="1"/>
</dbReference>
<evidence type="ECO:0000259" key="4">
    <source>
        <dbReference type="PROSITE" id="PS51832"/>
    </source>
</evidence>
<accession>A0A941CM83</accession>
<dbReference type="Pfam" id="PF00989">
    <property type="entry name" value="PAS"/>
    <property type="match status" value="1"/>
</dbReference>
<dbReference type="InterPro" id="IPR037522">
    <property type="entry name" value="HD_GYP_dom"/>
</dbReference>
<feature type="domain" description="GGDEF" evidence="3">
    <location>
        <begin position="714"/>
        <end position="844"/>
    </location>
</feature>
<feature type="domain" description="PAS" evidence="1">
    <location>
        <begin position="162"/>
        <end position="216"/>
    </location>
</feature>
<dbReference type="CDD" id="cd00130">
    <property type="entry name" value="PAS"/>
    <property type="match status" value="4"/>
</dbReference>
<feature type="domain" description="PAC" evidence="2">
    <location>
        <begin position="377"/>
        <end position="432"/>
    </location>
</feature>
<dbReference type="InterPro" id="IPR052155">
    <property type="entry name" value="Biofilm_reg_signaling"/>
</dbReference>
<dbReference type="Pfam" id="PF13426">
    <property type="entry name" value="PAS_9"/>
    <property type="match status" value="2"/>
</dbReference>
<dbReference type="Pfam" id="PF00990">
    <property type="entry name" value="GGDEF"/>
    <property type="match status" value="1"/>
</dbReference>
<dbReference type="InterPro" id="IPR003607">
    <property type="entry name" value="HD/PDEase_dom"/>
</dbReference>
<comment type="caution">
    <text evidence="5">The sequence shown here is derived from an EMBL/GenBank/DDBJ whole genome shotgun (WGS) entry which is preliminary data.</text>
</comment>
<dbReference type="SUPFAM" id="SSF55785">
    <property type="entry name" value="PYP-like sensor domain (PAS domain)"/>
    <property type="match status" value="5"/>
</dbReference>
<gene>
    <name evidence="5" type="ORF">KCG48_02470</name>
</gene>
<dbReference type="SMART" id="SM00086">
    <property type="entry name" value="PAC"/>
    <property type="match status" value="5"/>
</dbReference>
<evidence type="ECO:0000259" key="3">
    <source>
        <dbReference type="PROSITE" id="PS50887"/>
    </source>
</evidence>
<dbReference type="InterPro" id="IPR001610">
    <property type="entry name" value="PAC"/>
</dbReference>
<dbReference type="PANTHER" id="PTHR44757:SF4">
    <property type="entry name" value="DIGUANYLATE CYCLASE DGCE-RELATED"/>
    <property type="match status" value="1"/>
</dbReference>
<feature type="domain" description="HD-GYP" evidence="4">
    <location>
        <begin position="835"/>
        <end position="1021"/>
    </location>
</feature>
<dbReference type="Proteomes" id="UP000675379">
    <property type="component" value="Unassembled WGS sequence"/>
</dbReference>
<evidence type="ECO:0000259" key="2">
    <source>
        <dbReference type="PROSITE" id="PS50113"/>
    </source>
</evidence>
<dbReference type="Gene3D" id="1.10.3210.10">
    <property type="entry name" value="Hypothetical protein af1432"/>
    <property type="match status" value="1"/>
</dbReference>
<dbReference type="InterPro" id="IPR013656">
    <property type="entry name" value="PAS_4"/>
</dbReference>
<sequence>MEARKNRTTDTFRGTNPVLAKIIAQSVDLEGKFHHVNGTWADAFGYTTTDLSHLTVFDVLDPLSRSAYEEVLQDLLHGGEGGLVELQYVTRDRQRFVAEVNITPLFNGEGVLMGTCELLAMTLYIDGELQRGSTKEVPEYPARVFEAQSAYQGSMLQALEDPHSPMNMFLDSIHDLVFYKDLEGVYRGCNKHFAQLLKLPKEKILGRTDYELYPKEVADFFVTRDRMIQEDLLPRRNEEWVTQEDGTRSYIETMKTPYRGPDGELLGYLGISRDITERKIAEEKLVDNEKWLNIYFSQSLNAKYFMMLDEPQVWDDAVDKEALLERIFQNMRMTRVNQAMLNQYGMTEEMMLRSTPLDVFKGNPHKSREIWRELLDQGHAHAITKELKASGEEIFVDADYMCLYDEEGRIIGAFGTQRDITRETVTEAKMREREKYLRTIIETTQDGFFVVDGDRNIIDVNESYCRMSGYSKEELLGMRFSDLDGQWPAKELRMKIMDIIVKGSEIFESRHVRKDGTLLDVEISATWLGDKEHTLVCFCRDITERKQLESYFLIEKEQFKNTLHAAADGLISTDREGKIIIMNQIAEELTGVSYEDALNKPLEDVLPVVDETTGQRMASPALAAMASGKTLEFSKNHRLLVKGGEPIYIECSVAPIKGTQEEITGAVVVFKDVTQRREEMRNIEFLSFHDPLTGLYNRRYMEETFERLREEKSLPLTVMVIDVNGLKLTNDAFGHSKGDSLLKNVARICKEVSRTDDIICRTGGDEFVLILPNTDRAQAKALKDRIVTKAGKTEYDIMFISLAIGFSVMTSLEQNIQEIYEEADTSMYKNKVKYGKIMRRRTIDLLLKKLNAKYDESESHNRIVAEYAEGLARARNLSKKDVEDIMTAALMHDIGKVMIPSEILMKADRLTPGEMKEIRKHPETGYQILKGVDDFSALSELILCHHERWDGKGYPRGLKGTEIPLGARIIAVADAFETMTGDRSYRMKKTVDEAVEELQRMRGTQFDPDMVDLFIAKVLKR</sequence>
<keyword evidence="6" id="KW-1185">Reference proteome</keyword>
<dbReference type="SMART" id="SM00471">
    <property type="entry name" value="HDc"/>
    <property type="match status" value="1"/>
</dbReference>
<dbReference type="RefSeq" id="WP_211799712.1">
    <property type="nucleotide sequence ID" value="NZ_JAGSCS010000002.1"/>
</dbReference>
<dbReference type="InterPro" id="IPR000700">
    <property type="entry name" value="PAS-assoc_C"/>
</dbReference>
<evidence type="ECO:0000313" key="5">
    <source>
        <dbReference type="EMBL" id="MBR0575197.1"/>
    </source>
</evidence>
<dbReference type="Gene3D" id="3.30.450.20">
    <property type="entry name" value="PAS domain"/>
    <property type="match status" value="5"/>
</dbReference>
<feature type="domain" description="PAC" evidence="2">
    <location>
        <begin position="633"/>
        <end position="685"/>
    </location>
</feature>
<feature type="domain" description="PAS" evidence="1">
    <location>
        <begin position="555"/>
        <end position="628"/>
    </location>
</feature>
<dbReference type="Gene3D" id="3.30.70.270">
    <property type="match status" value="1"/>
</dbReference>
<name>A0A941CM83_9CLOT</name>